<evidence type="ECO:0000313" key="8">
    <source>
        <dbReference type="EMBL" id="PRD66372.1"/>
    </source>
</evidence>
<dbReference type="Pfam" id="PF03547">
    <property type="entry name" value="Mem_trans"/>
    <property type="match status" value="1"/>
</dbReference>
<name>A0A2S9K7J7_9BURK</name>
<dbReference type="GO" id="GO:0055085">
    <property type="term" value="P:transmembrane transport"/>
    <property type="evidence" value="ECO:0007669"/>
    <property type="project" value="InterPro"/>
</dbReference>
<dbReference type="PANTHER" id="PTHR36838">
    <property type="entry name" value="AUXIN EFFLUX CARRIER FAMILY PROTEIN"/>
    <property type="match status" value="1"/>
</dbReference>
<feature type="transmembrane region" description="Helical" evidence="7">
    <location>
        <begin position="256"/>
        <end position="274"/>
    </location>
</feature>
<proteinExistence type="predicted"/>
<dbReference type="AlphaFoldDB" id="A0A2S9K7J7"/>
<evidence type="ECO:0000256" key="2">
    <source>
        <dbReference type="ARBA" id="ARBA00022448"/>
    </source>
</evidence>
<keyword evidence="5 7" id="KW-1133">Transmembrane helix</keyword>
<keyword evidence="2" id="KW-0813">Transport</keyword>
<feature type="transmembrane region" description="Helical" evidence="7">
    <location>
        <begin position="95"/>
        <end position="115"/>
    </location>
</feature>
<dbReference type="RefSeq" id="WP_105747212.1">
    <property type="nucleotide sequence ID" value="NZ_PVLQ01000012.1"/>
</dbReference>
<evidence type="ECO:0000256" key="1">
    <source>
        <dbReference type="ARBA" id="ARBA00004141"/>
    </source>
</evidence>
<dbReference type="Proteomes" id="UP000238589">
    <property type="component" value="Unassembled WGS sequence"/>
</dbReference>
<organism evidence="8 9">
    <name type="scientific">Malikia granosa</name>
    <dbReference type="NCBI Taxonomy" id="263067"/>
    <lineage>
        <taxon>Bacteria</taxon>
        <taxon>Pseudomonadati</taxon>
        <taxon>Pseudomonadota</taxon>
        <taxon>Betaproteobacteria</taxon>
        <taxon>Burkholderiales</taxon>
        <taxon>Comamonadaceae</taxon>
        <taxon>Malikia</taxon>
    </lineage>
</organism>
<keyword evidence="6 7" id="KW-0472">Membrane</keyword>
<comment type="subcellular location">
    <subcellularLocation>
        <location evidence="1">Membrane</location>
        <topology evidence="1">Multi-pass membrane protein</topology>
    </subcellularLocation>
</comment>
<evidence type="ECO:0000256" key="6">
    <source>
        <dbReference type="ARBA" id="ARBA00023136"/>
    </source>
</evidence>
<dbReference type="EMBL" id="PVLQ01000012">
    <property type="protein sequence ID" value="PRD66372.1"/>
    <property type="molecule type" value="Genomic_DNA"/>
</dbReference>
<gene>
    <name evidence="8" type="ORF">C6P64_03500</name>
</gene>
<evidence type="ECO:0000256" key="7">
    <source>
        <dbReference type="SAM" id="Phobius"/>
    </source>
</evidence>
<evidence type="ECO:0000256" key="5">
    <source>
        <dbReference type="ARBA" id="ARBA00022989"/>
    </source>
</evidence>
<comment type="caution">
    <text evidence="8">The sequence shown here is derived from an EMBL/GenBank/DDBJ whole genome shotgun (WGS) entry which is preliminary data.</text>
</comment>
<feature type="transmembrane region" description="Helical" evidence="7">
    <location>
        <begin position="38"/>
        <end position="57"/>
    </location>
</feature>
<evidence type="ECO:0000256" key="4">
    <source>
        <dbReference type="ARBA" id="ARBA00022692"/>
    </source>
</evidence>
<sequence>MLHILSITSPIFLLIAVGYLSVWRGVFKREDMLVLGKLLIDFLLPALVCRAILQFPLQEVLNLRYLAVYGAGSALALLAGVLYGRWRGMPWPQAALTGMGMSASNTVFVGFPIVGELIGPGAAIAMTLGVLVENLLVVPVVLLLAGRDADLPWQRSLLQSLRTLARNPIIWAIVAGVTGSALELKLPYVFDRSLQIVGSAAPGVALIMIGGVLVGQRLQDVKLDLPMVLAGKLLLHPLCVLAALALLPALPSELQQAAILYACMPMPALFSALAQRLGHGGFAATLLVASTVAAFFSVNAWIWVVMHGLG</sequence>
<dbReference type="InterPro" id="IPR004776">
    <property type="entry name" value="Mem_transp_PIN-like"/>
</dbReference>
<feature type="transmembrane region" description="Helical" evidence="7">
    <location>
        <begin position="6"/>
        <end position="26"/>
    </location>
</feature>
<dbReference type="OrthoDB" id="3435874at2"/>
<reference evidence="8 9" key="1">
    <citation type="submission" date="2018-03" db="EMBL/GenBank/DDBJ databases">
        <title>Comparative genomics illustrates the genes involved in a hyperalkaliphilic mechanisms of Serpentinomonas isolated from highly-alkaline calcium-rich serpentinized springs.</title>
        <authorList>
            <person name="Suzuki S."/>
            <person name="Ishii S."/>
            <person name="Walworth N."/>
            <person name="Bird L."/>
            <person name="Kuenen J.G."/>
            <person name="Nealson K.H."/>
        </authorList>
    </citation>
    <scope>NUCLEOTIDE SEQUENCE [LARGE SCALE GENOMIC DNA]</scope>
    <source>
        <strain evidence="8 9">P1</strain>
    </source>
</reference>
<protein>
    <submittedName>
        <fullName evidence="8">Permease</fullName>
    </submittedName>
</protein>
<feature type="transmembrane region" description="Helical" evidence="7">
    <location>
        <begin position="121"/>
        <end position="144"/>
    </location>
</feature>
<feature type="transmembrane region" description="Helical" evidence="7">
    <location>
        <begin position="281"/>
        <end position="304"/>
    </location>
</feature>
<feature type="transmembrane region" description="Helical" evidence="7">
    <location>
        <begin position="194"/>
        <end position="215"/>
    </location>
</feature>
<evidence type="ECO:0000256" key="3">
    <source>
        <dbReference type="ARBA" id="ARBA00022475"/>
    </source>
</evidence>
<accession>A0A2S9K7J7</accession>
<keyword evidence="3" id="KW-1003">Cell membrane</keyword>
<keyword evidence="9" id="KW-1185">Reference proteome</keyword>
<feature type="transmembrane region" description="Helical" evidence="7">
    <location>
        <begin position="227"/>
        <end position="250"/>
    </location>
</feature>
<evidence type="ECO:0000313" key="9">
    <source>
        <dbReference type="Proteomes" id="UP000238589"/>
    </source>
</evidence>
<dbReference type="PANTHER" id="PTHR36838:SF3">
    <property type="entry name" value="TRANSPORTER AUXIN EFFLUX CARRIER EC FAMILY"/>
    <property type="match status" value="1"/>
</dbReference>
<feature type="transmembrane region" description="Helical" evidence="7">
    <location>
        <begin position="63"/>
        <end position="83"/>
    </location>
</feature>
<keyword evidence="4 7" id="KW-0812">Transmembrane</keyword>
<dbReference type="GO" id="GO:0016020">
    <property type="term" value="C:membrane"/>
    <property type="evidence" value="ECO:0007669"/>
    <property type="project" value="UniProtKB-SubCell"/>
</dbReference>
<feature type="transmembrane region" description="Helical" evidence="7">
    <location>
        <begin position="164"/>
        <end position="182"/>
    </location>
</feature>